<gene>
    <name evidence="3" type="ORF">GCM10007895_33540</name>
</gene>
<dbReference type="PANTHER" id="PTHR22642:SF2">
    <property type="entry name" value="PROTEIN LONG AFTER FAR-RED 3"/>
    <property type="match status" value="1"/>
</dbReference>
<feature type="signal peptide" evidence="1">
    <location>
        <begin position="1"/>
        <end position="24"/>
    </location>
</feature>
<accession>A0AA37S066</accession>
<reference evidence="3" key="1">
    <citation type="journal article" date="2014" name="Int. J. Syst. Evol. Microbiol.">
        <title>Complete genome sequence of Corynebacterium casei LMG S-19264T (=DSM 44701T), isolated from a smear-ripened cheese.</title>
        <authorList>
            <consortium name="US DOE Joint Genome Institute (JGI-PGF)"/>
            <person name="Walter F."/>
            <person name="Albersmeier A."/>
            <person name="Kalinowski J."/>
            <person name="Ruckert C."/>
        </authorList>
    </citation>
    <scope>NUCLEOTIDE SEQUENCE</scope>
    <source>
        <strain evidence="3">NBRC 101628</strain>
    </source>
</reference>
<organism evidence="3 4">
    <name type="scientific">Paraferrimonas sedimenticola</name>
    <dbReference type="NCBI Taxonomy" id="375674"/>
    <lineage>
        <taxon>Bacteria</taxon>
        <taxon>Pseudomonadati</taxon>
        <taxon>Pseudomonadota</taxon>
        <taxon>Gammaproteobacteria</taxon>
        <taxon>Alteromonadales</taxon>
        <taxon>Ferrimonadaceae</taxon>
        <taxon>Paraferrimonas</taxon>
    </lineage>
</organism>
<dbReference type="Pfam" id="PF07969">
    <property type="entry name" value="Amidohydro_3"/>
    <property type="match status" value="1"/>
</dbReference>
<dbReference type="SUPFAM" id="SSF51556">
    <property type="entry name" value="Metallo-dependent hydrolases"/>
    <property type="match status" value="1"/>
</dbReference>
<dbReference type="Proteomes" id="UP001161422">
    <property type="component" value="Unassembled WGS sequence"/>
</dbReference>
<comment type="caution">
    <text evidence="3">The sequence shown here is derived from an EMBL/GenBank/DDBJ whole genome shotgun (WGS) entry which is preliminary data.</text>
</comment>
<feature type="domain" description="Amidohydrolase 3" evidence="2">
    <location>
        <begin position="75"/>
        <end position="590"/>
    </location>
</feature>
<keyword evidence="4" id="KW-1185">Reference proteome</keyword>
<dbReference type="AlphaFoldDB" id="A0AA37S066"/>
<dbReference type="InterPro" id="IPR032466">
    <property type="entry name" value="Metal_Hydrolase"/>
</dbReference>
<dbReference type="Gene3D" id="2.30.40.10">
    <property type="entry name" value="Urease, subunit C, domain 1"/>
    <property type="match status" value="1"/>
</dbReference>
<proteinExistence type="predicted"/>
<keyword evidence="1" id="KW-0732">Signal</keyword>
<sequence length="595" mass="65058">MKKSVLAVTLATAFATSYAGTAFAGELADRVFTNGVFETMNELQPEAEALAVKDGKIVYVGDEAGAKEFIKDADDVVDLKGKYVTPGFIESHNHVVGSTWMTSGVDLSQAKSTAELGQILKDYYAANPDVKMIVGNGWVYGNLEKFLTAEFLDSLDIPVPMVLVGNFCHDAVFNSLGLAAAGIDLDTAEDLQPGVIYWERDENGRATGLAIEGQWAQGYVNMGAWNPETDIPEASDYLQGYLTTQGVTTSIVPGVMTPAVIISGDAVIKEYRLAAEILQKRIDNGEATMRIGHMPIFKLPDSDVVEYMDTADEISAKYDSDMQWVAGIKLHTEAAWQDGSATQMVPYRVKGKDGLDNFGKYGLPIDFSHKVVNEANKRGYSVYSHVNGARMVNRLLDVYLEAQALYPEARNRFEHLDFAMKADRDRMVEANIGVNATPAFANEIDASPGGELLFEAMDNDYIKNAYGSYTDLAHRYDNVSISGDSPGMPIEKAYPVYNMQAAMTRMDPTAGGNPFPTWRKSMTFDQVMKAHTTIPAWQLHIDEKVGSLEVGKLADMAIFENNLRDVAAQDPSSLVEQGKVVGTVLGGEFTHREGM</sequence>
<dbReference type="RefSeq" id="WP_095507165.1">
    <property type="nucleotide sequence ID" value="NZ_BSNC01000016.1"/>
</dbReference>
<evidence type="ECO:0000313" key="4">
    <source>
        <dbReference type="Proteomes" id="UP001161422"/>
    </source>
</evidence>
<dbReference type="GO" id="GO:0016810">
    <property type="term" value="F:hydrolase activity, acting on carbon-nitrogen (but not peptide) bonds"/>
    <property type="evidence" value="ECO:0007669"/>
    <property type="project" value="InterPro"/>
</dbReference>
<dbReference type="Gene3D" id="3.20.20.140">
    <property type="entry name" value="Metal-dependent hydrolases"/>
    <property type="match status" value="1"/>
</dbReference>
<dbReference type="PANTHER" id="PTHR22642">
    <property type="entry name" value="IMIDAZOLONEPROPIONASE"/>
    <property type="match status" value="1"/>
</dbReference>
<dbReference type="SUPFAM" id="SSF51338">
    <property type="entry name" value="Composite domain of metallo-dependent hydrolases"/>
    <property type="match status" value="1"/>
</dbReference>
<reference evidence="3" key="2">
    <citation type="submission" date="2023-01" db="EMBL/GenBank/DDBJ databases">
        <title>Draft genome sequence of Paraferrimonas sedimenticola strain NBRC 101628.</title>
        <authorList>
            <person name="Sun Q."/>
            <person name="Mori K."/>
        </authorList>
    </citation>
    <scope>NUCLEOTIDE SEQUENCE</scope>
    <source>
        <strain evidence="3">NBRC 101628</strain>
    </source>
</reference>
<dbReference type="InterPro" id="IPR011059">
    <property type="entry name" value="Metal-dep_hydrolase_composite"/>
</dbReference>
<evidence type="ECO:0000313" key="3">
    <source>
        <dbReference type="EMBL" id="GLP98047.1"/>
    </source>
</evidence>
<evidence type="ECO:0000259" key="2">
    <source>
        <dbReference type="Pfam" id="PF07969"/>
    </source>
</evidence>
<protein>
    <submittedName>
        <fullName evidence="3">Amidohydrolase</fullName>
    </submittedName>
</protein>
<feature type="chain" id="PRO_5041367741" evidence="1">
    <location>
        <begin position="25"/>
        <end position="595"/>
    </location>
</feature>
<dbReference type="InterPro" id="IPR013108">
    <property type="entry name" value="Amidohydro_3"/>
</dbReference>
<dbReference type="EMBL" id="BSNC01000016">
    <property type="protein sequence ID" value="GLP98047.1"/>
    <property type="molecule type" value="Genomic_DNA"/>
</dbReference>
<evidence type="ECO:0000256" key="1">
    <source>
        <dbReference type="SAM" id="SignalP"/>
    </source>
</evidence>
<dbReference type="Gene3D" id="3.10.310.70">
    <property type="match status" value="1"/>
</dbReference>
<name>A0AA37S066_9GAMM</name>